<evidence type="ECO:0000313" key="2">
    <source>
        <dbReference type="Proteomes" id="UP000005268"/>
    </source>
</evidence>
<proteinExistence type="predicted"/>
<dbReference type="EMBL" id="CP003588">
    <property type="protein sequence ID" value="AFK72181.1"/>
    <property type="molecule type" value="Genomic_DNA"/>
</dbReference>
<dbReference type="AlphaFoldDB" id="I3V360"/>
<organism evidence="1 2">
    <name type="scientific">Pseudomonas putida ND6</name>
    <dbReference type="NCBI Taxonomy" id="231023"/>
    <lineage>
        <taxon>Bacteria</taxon>
        <taxon>Pseudomonadati</taxon>
        <taxon>Pseudomonadota</taxon>
        <taxon>Gammaproteobacteria</taxon>
        <taxon>Pseudomonadales</taxon>
        <taxon>Pseudomonadaceae</taxon>
        <taxon>Pseudomonas</taxon>
    </lineage>
</organism>
<dbReference type="KEGG" id="ppi:YSA_09966"/>
<reference evidence="1 2" key="1">
    <citation type="journal article" date="2012" name="J. Bacteriol.">
        <title>Complete Genome Sequence of the Naphthalene-Degrading Pseudomonas putida Strain ND6.</title>
        <authorList>
            <person name="Li S."/>
            <person name="Zhao H."/>
            <person name="Li Y."/>
            <person name="Niu S."/>
            <person name="Cai B."/>
        </authorList>
    </citation>
    <scope>NUCLEOTIDE SEQUENCE [LARGE SCALE GENOMIC DNA]</scope>
    <source>
        <strain evidence="1 2">ND6</strain>
    </source>
</reference>
<dbReference type="HOGENOM" id="CLU_3357887_0_0_6"/>
<accession>I3V360</accession>
<name>I3V360_PSEPU</name>
<gene>
    <name evidence="1" type="ORF">YSA_09966</name>
</gene>
<protein>
    <submittedName>
        <fullName evidence="1">Uncharacterized protein</fullName>
    </submittedName>
</protein>
<evidence type="ECO:0000313" key="1">
    <source>
        <dbReference type="EMBL" id="AFK72181.1"/>
    </source>
</evidence>
<dbReference type="Proteomes" id="UP000005268">
    <property type="component" value="Chromosome"/>
</dbReference>
<sequence length="36" mass="3997">MALRLPSAGFLDIFRYSITVFLEKGPAQLKAMVALQ</sequence>